<protein>
    <submittedName>
        <fullName evidence="2">Uncharacterized protein DUF1236</fullName>
    </submittedName>
</protein>
<evidence type="ECO:0000256" key="1">
    <source>
        <dbReference type="SAM" id="SignalP"/>
    </source>
</evidence>
<dbReference type="InterPro" id="IPR009642">
    <property type="entry name" value="DUF1236"/>
</dbReference>
<evidence type="ECO:0000313" key="2">
    <source>
        <dbReference type="EMBL" id="TDP86397.1"/>
    </source>
</evidence>
<dbReference type="EMBL" id="SNXY01000006">
    <property type="protein sequence ID" value="TDP86397.1"/>
    <property type="molecule type" value="Genomic_DNA"/>
</dbReference>
<feature type="chain" id="PRO_5020296061" evidence="1">
    <location>
        <begin position="27"/>
        <end position="134"/>
    </location>
</feature>
<gene>
    <name evidence="2" type="ORF">EDD54_0268</name>
</gene>
<proteinExistence type="predicted"/>
<keyword evidence="3" id="KW-1185">Reference proteome</keyword>
<evidence type="ECO:0000313" key="3">
    <source>
        <dbReference type="Proteomes" id="UP000294547"/>
    </source>
</evidence>
<sequence length="134" mass="13265">MELDMRKLTLGLVAATLALGSSAALAQEGTVSGAAGGAVTGAIVGGPVGAAVGGVAGAALGTILAPPSTEIREVVVAQPAPSVVYEGQVVVGQPLPQVVAIQPVPGYDTYGYAIVNQHRVIVDPQTRTVIEVVD</sequence>
<organism evidence="2 3">
    <name type="scientific">Oharaeibacter diazotrophicus</name>
    <dbReference type="NCBI Taxonomy" id="1920512"/>
    <lineage>
        <taxon>Bacteria</taxon>
        <taxon>Pseudomonadati</taxon>
        <taxon>Pseudomonadota</taxon>
        <taxon>Alphaproteobacteria</taxon>
        <taxon>Hyphomicrobiales</taxon>
        <taxon>Pleomorphomonadaceae</taxon>
        <taxon>Oharaeibacter</taxon>
    </lineage>
</organism>
<accession>A0A4R6RKD8</accession>
<name>A0A4R6RKD8_9HYPH</name>
<dbReference type="Pfam" id="PF06823">
    <property type="entry name" value="DUF1236"/>
    <property type="match status" value="1"/>
</dbReference>
<reference evidence="2 3" key="1">
    <citation type="submission" date="2019-03" db="EMBL/GenBank/DDBJ databases">
        <title>Genomic Encyclopedia of Type Strains, Phase IV (KMG-IV): sequencing the most valuable type-strain genomes for metagenomic binning, comparative biology and taxonomic classification.</title>
        <authorList>
            <person name="Goeker M."/>
        </authorList>
    </citation>
    <scope>NUCLEOTIDE SEQUENCE [LARGE SCALE GENOMIC DNA]</scope>
    <source>
        <strain evidence="2 3">DSM 102969</strain>
    </source>
</reference>
<dbReference type="Proteomes" id="UP000294547">
    <property type="component" value="Unassembled WGS sequence"/>
</dbReference>
<keyword evidence="1" id="KW-0732">Signal</keyword>
<dbReference type="AlphaFoldDB" id="A0A4R6RKD8"/>
<feature type="signal peptide" evidence="1">
    <location>
        <begin position="1"/>
        <end position="26"/>
    </location>
</feature>
<comment type="caution">
    <text evidence="2">The sequence shown here is derived from an EMBL/GenBank/DDBJ whole genome shotgun (WGS) entry which is preliminary data.</text>
</comment>